<dbReference type="OrthoDB" id="9792992at2"/>
<name>A0A1S2VDF1_9BACT</name>
<dbReference type="SUPFAM" id="SSF55874">
    <property type="entry name" value="ATPase domain of HSP90 chaperone/DNA topoisomerase II/histidine kinase"/>
    <property type="match status" value="1"/>
</dbReference>
<feature type="domain" description="Histidine kinase/HSP90-like ATPase" evidence="2">
    <location>
        <begin position="441"/>
        <end position="542"/>
    </location>
</feature>
<reference evidence="3 4" key="1">
    <citation type="submission" date="2016-10" db="EMBL/GenBank/DDBJ databases">
        <title>Arsenicibacter rosenii gen. nov., sp. nov., an efficient arsenic-methylating bacterium isolated from an arsenic-contaminated paddy soil.</title>
        <authorList>
            <person name="Huang K."/>
        </authorList>
    </citation>
    <scope>NUCLEOTIDE SEQUENCE [LARGE SCALE GENOMIC DNA]</scope>
    <source>
        <strain evidence="3 4">SM-1</strain>
    </source>
</reference>
<dbReference type="InterPro" id="IPR010559">
    <property type="entry name" value="Sig_transdc_His_kin_internal"/>
</dbReference>
<dbReference type="Proteomes" id="UP000181790">
    <property type="component" value="Unassembled WGS sequence"/>
</dbReference>
<dbReference type="InterPro" id="IPR050640">
    <property type="entry name" value="Bact_2-comp_sensor_kinase"/>
</dbReference>
<dbReference type="InterPro" id="IPR036890">
    <property type="entry name" value="HATPase_C_sf"/>
</dbReference>
<dbReference type="PANTHER" id="PTHR34220:SF7">
    <property type="entry name" value="SENSOR HISTIDINE KINASE YPDA"/>
    <property type="match status" value="1"/>
</dbReference>
<dbReference type="AlphaFoldDB" id="A0A1S2VDF1"/>
<proteinExistence type="predicted"/>
<dbReference type="GO" id="GO:0000155">
    <property type="term" value="F:phosphorelay sensor kinase activity"/>
    <property type="evidence" value="ECO:0007669"/>
    <property type="project" value="InterPro"/>
</dbReference>
<keyword evidence="4" id="KW-1185">Reference proteome</keyword>
<keyword evidence="1" id="KW-0812">Transmembrane</keyword>
<evidence type="ECO:0000256" key="1">
    <source>
        <dbReference type="SAM" id="Phobius"/>
    </source>
</evidence>
<organism evidence="3 4">
    <name type="scientific">Arsenicibacter rosenii</name>
    <dbReference type="NCBI Taxonomy" id="1750698"/>
    <lineage>
        <taxon>Bacteria</taxon>
        <taxon>Pseudomonadati</taxon>
        <taxon>Bacteroidota</taxon>
        <taxon>Cytophagia</taxon>
        <taxon>Cytophagales</taxon>
        <taxon>Spirosomataceae</taxon>
        <taxon>Arsenicibacter</taxon>
    </lineage>
</organism>
<dbReference type="RefSeq" id="WP_071505639.1">
    <property type="nucleotide sequence ID" value="NZ_MORL01000019.1"/>
</dbReference>
<dbReference type="Pfam" id="PF06580">
    <property type="entry name" value="His_kinase"/>
    <property type="match status" value="1"/>
</dbReference>
<dbReference type="InterPro" id="IPR003594">
    <property type="entry name" value="HATPase_dom"/>
</dbReference>
<dbReference type="Gene3D" id="3.30.565.10">
    <property type="entry name" value="Histidine kinase-like ATPase, C-terminal domain"/>
    <property type="match status" value="1"/>
</dbReference>
<gene>
    <name evidence="3" type="ORF">BLX24_23360</name>
</gene>
<keyword evidence="3" id="KW-0808">Transferase</keyword>
<accession>A0A1S2VDF1</accession>
<evidence type="ECO:0000259" key="2">
    <source>
        <dbReference type="SMART" id="SM00387"/>
    </source>
</evidence>
<keyword evidence="1" id="KW-1133">Transmembrane helix</keyword>
<dbReference type="SMART" id="SM00387">
    <property type="entry name" value="HATPase_c"/>
    <property type="match status" value="1"/>
</dbReference>
<sequence>MNPIRFFLLYLILLPAGLHAQIPWGRYSQSFKEGAMDKPETVALILAIPKENNSFWTVKESSDRFTEFARDSAMTRIRPEGAVARTTFDTARAQFFLHGVNARNAADYQFRVVEYPSKRVVVPWQAITRFTDAELSKVSGLPQMAYLGGYKTSLGKMLIVDVCRRATGAIVATNLIARESIRPVVTGIYASPDLDIFLQKLQYPWAKTRTSRLTYSLDGLRLPATNDNLVYVLKADIYAKTQLQYRLLHDGQVIRPWGDNEYDNSFIWLNKAEPGTYRLQIRYTAQPQHITECGFTVEPAWYQTIWFRLAMGGILLAVTALIVFVLLLIRQRAKTRLEAVRKQKAKMEMQVLYAQLNPHFVFNALSSIQGLVNRQDLKAANDYLSDFARLMRESLSNGSKEEVPLGRELQMMETYLKLEQLRFGFQYAIDVDKQLDVFGNNLPPMLWQPLLENAVKHGVASLQEAGRISVRVTRLADNLVVTITDNGNGIPSLEKTGGYGLPLTRNRIRLLNEINPEQPITLTFAVNRPTGTEAVLTLTHWLA</sequence>
<dbReference type="EMBL" id="MORL01000019">
    <property type="protein sequence ID" value="OIN56722.1"/>
    <property type="molecule type" value="Genomic_DNA"/>
</dbReference>
<keyword evidence="1" id="KW-0472">Membrane</keyword>
<evidence type="ECO:0000313" key="3">
    <source>
        <dbReference type="EMBL" id="OIN56722.1"/>
    </source>
</evidence>
<feature type="transmembrane region" description="Helical" evidence="1">
    <location>
        <begin position="305"/>
        <end position="329"/>
    </location>
</feature>
<dbReference type="PANTHER" id="PTHR34220">
    <property type="entry name" value="SENSOR HISTIDINE KINASE YPDA"/>
    <property type="match status" value="1"/>
</dbReference>
<comment type="caution">
    <text evidence="3">The sequence shown here is derived from an EMBL/GenBank/DDBJ whole genome shotgun (WGS) entry which is preliminary data.</text>
</comment>
<dbReference type="Pfam" id="PF02518">
    <property type="entry name" value="HATPase_c"/>
    <property type="match status" value="1"/>
</dbReference>
<dbReference type="GO" id="GO:0016020">
    <property type="term" value="C:membrane"/>
    <property type="evidence" value="ECO:0007669"/>
    <property type="project" value="InterPro"/>
</dbReference>
<evidence type="ECO:0000313" key="4">
    <source>
        <dbReference type="Proteomes" id="UP000181790"/>
    </source>
</evidence>
<protein>
    <submittedName>
        <fullName evidence="3">Histidine kinase</fullName>
    </submittedName>
</protein>
<keyword evidence="3" id="KW-0418">Kinase</keyword>